<dbReference type="EMBL" id="OJIN01000044">
    <property type="protein sequence ID" value="SPD72480.1"/>
    <property type="molecule type" value="Genomic_DNA"/>
</dbReference>
<dbReference type="AlphaFoldDB" id="A0A445MSN6"/>
<dbReference type="InterPro" id="IPR036291">
    <property type="entry name" value="NAD(P)-bd_dom_sf"/>
</dbReference>
<reference evidence="3" key="1">
    <citation type="submission" date="2018-01" db="EMBL/GenBank/DDBJ databases">
        <authorList>
            <person name="Regsiter A."/>
            <person name="William W."/>
        </authorList>
    </citation>
    <scope>NUCLEOTIDE SEQUENCE</scope>
    <source>
        <strain evidence="3">TRIP AH-1</strain>
    </source>
</reference>
<dbReference type="InterPro" id="IPR006037">
    <property type="entry name" value="RCK_C"/>
</dbReference>
<dbReference type="GO" id="GO:0008324">
    <property type="term" value="F:monoatomic cation transmembrane transporter activity"/>
    <property type="evidence" value="ECO:0007669"/>
    <property type="project" value="InterPro"/>
</dbReference>
<dbReference type="SUPFAM" id="SSF116726">
    <property type="entry name" value="TrkA C-terminal domain-like"/>
    <property type="match status" value="1"/>
</dbReference>
<evidence type="ECO:0000259" key="2">
    <source>
        <dbReference type="PROSITE" id="PS51202"/>
    </source>
</evidence>
<dbReference type="PANTHER" id="PTHR43833">
    <property type="entry name" value="POTASSIUM CHANNEL PROTEIN 2-RELATED-RELATED"/>
    <property type="match status" value="1"/>
</dbReference>
<dbReference type="Gene3D" id="3.30.70.1450">
    <property type="entry name" value="Regulator of K+ conductance, C-terminal domain"/>
    <property type="match status" value="1"/>
</dbReference>
<dbReference type="Pfam" id="PF02080">
    <property type="entry name" value="TrkA_C"/>
    <property type="match status" value="1"/>
</dbReference>
<dbReference type="GO" id="GO:0006813">
    <property type="term" value="P:potassium ion transport"/>
    <property type="evidence" value="ECO:0007669"/>
    <property type="project" value="InterPro"/>
</dbReference>
<sequence length="249" mass="27567">MVIAGGGRIGSYVAQVLQILRVPFVVIEINFQQIDSLKEKGFPTVYGDAGQPIVLEAANVEGAKLLVITTPLAIIAKDIIVQSRKIKPQLNIVARTEGMEQMQTLRELGIENVIYPEFEGGLEITRQTLSLLNIPPAELIKFTDQVRHEFYAPLYEVNSHSTSFSLLQPARHLLELTWIALPENSPFIGRTIKDLAVRSKTGVSVVGIINNDRVLSNPDVDYCFTNGDKVAVMGDADQIENFREKIQPA</sequence>
<proteinExistence type="predicted"/>
<feature type="domain" description="RCK N-terminal" evidence="1">
    <location>
        <begin position="1"/>
        <end position="114"/>
    </location>
</feature>
<dbReference type="SUPFAM" id="SSF51735">
    <property type="entry name" value="NAD(P)-binding Rossmann-fold domains"/>
    <property type="match status" value="1"/>
</dbReference>
<dbReference type="PROSITE" id="PS51202">
    <property type="entry name" value="RCK_C"/>
    <property type="match status" value="1"/>
</dbReference>
<dbReference type="InterPro" id="IPR050721">
    <property type="entry name" value="Trk_Ktr_HKT_K-transport"/>
</dbReference>
<dbReference type="InterPro" id="IPR003148">
    <property type="entry name" value="RCK_N"/>
</dbReference>
<evidence type="ECO:0000313" key="3">
    <source>
        <dbReference type="EMBL" id="SPD72480.1"/>
    </source>
</evidence>
<accession>A0A445MSN6</accession>
<dbReference type="InterPro" id="IPR036721">
    <property type="entry name" value="RCK_C_sf"/>
</dbReference>
<evidence type="ECO:0000259" key="1">
    <source>
        <dbReference type="PROSITE" id="PS51201"/>
    </source>
</evidence>
<dbReference type="PANTHER" id="PTHR43833:SF9">
    <property type="entry name" value="POTASSIUM CHANNEL PROTEIN YUGO-RELATED"/>
    <property type="match status" value="1"/>
</dbReference>
<gene>
    <name evidence="3" type="ORF">PITCH_A1380028</name>
</gene>
<dbReference type="Gene3D" id="3.40.50.720">
    <property type="entry name" value="NAD(P)-binding Rossmann-like Domain"/>
    <property type="match status" value="1"/>
</dbReference>
<organism evidence="3">
    <name type="scientific">uncultured Desulfobacterium sp</name>
    <dbReference type="NCBI Taxonomy" id="201089"/>
    <lineage>
        <taxon>Bacteria</taxon>
        <taxon>Pseudomonadati</taxon>
        <taxon>Thermodesulfobacteriota</taxon>
        <taxon>Desulfobacteria</taxon>
        <taxon>Desulfobacterales</taxon>
        <taxon>Desulfobacteriaceae</taxon>
        <taxon>Desulfobacterium</taxon>
        <taxon>environmental samples</taxon>
    </lineage>
</organism>
<protein>
    <submittedName>
        <fullName evidence="3">Kef-type K+ transport system, predicted NAD-binding component</fullName>
    </submittedName>
</protein>
<dbReference type="PROSITE" id="PS51201">
    <property type="entry name" value="RCK_N"/>
    <property type="match status" value="1"/>
</dbReference>
<name>A0A445MSN6_9BACT</name>
<dbReference type="Pfam" id="PF02254">
    <property type="entry name" value="TrkA_N"/>
    <property type="match status" value="1"/>
</dbReference>
<feature type="domain" description="RCK C-terminal" evidence="2">
    <location>
        <begin position="164"/>
        <end position="248"/>
    </location>
</feature>